<protein>
    <recommendedName>
        <fullName evidence="7">Protein kinase domain-containing protein</fullName>
    </recommendedName>
</protein>
<keyword evidence="2" id="KW-0433">Leucine-rich repeat</keyword>
<dbReference type="PANTHER" id="PTHR27008">
    <property type="entry name" value="OS04G0122200 PROTEIN"/>
    <property type="match status" value="1"/>
</dbReference>
<evidence type="ECO:0000256" key="3">
    <source>
        <dbReference type="ARBA" id="ARBA00022692"/>
    </source>
</evidence>
<comment type="caution">
    <text evidence="8">The sequence shown here is derived from an EMBL/GenBank/DDBJ whole genome shotgun (WGS) entry which is preliminary data.</text>
</comment>
<keyword evidence="6" id="KW-0472">Membrane</keyword>
<dbReference type="Proteomes" id="UP000215914">
    <property type="component" value="Unassembled WGS sequence"/>
</dbReference>
<dbReference type="PROSITE" id="PS50011">
    <property type="entry name" value="PROTEIN_KINASE_DOM"/>
    <property type="match status" value="1"/>
</dbReference>
<dbReference type="AlphaFoldDB" id="A0A9K3IMY8"/>
<keyword evidence="5" id="KW-1133">Transmembrane helix</keyword>
<dbReference type="Gene3D" id="3.30.200.20">
    <property type="entry name" value="Phosphorylase Kinase, domain 1"/>
    <property type="match status" value="1"/>
</dbReference>
<dbReference type="GO" id="GO:0004672">
    <property type="term" value="F:protein kinase activity"/>
    <property type="evidence" value="ECO:0007669"/>
    <property type="project" value="InterPro"/>
</dbReference>
<dbReference type="InterPro" id="IPR000719">
    <property type="entry name" value="Prot_kinase_dom"/>
</dbReference>
<evidence type="ECO:0000256" key="4">
    <source>
        <dbReference type="ARBA" id="ARBA00022737"/>
    </source>
</evidence>
<dbReference type="Gene3D" id="1.10.510.10">
    <property type="entry name" value="Transferase(Phosphotransferase) domain 1"/>
    <property type="match status" value="1"/>
</dbReference>
<gene>
    <name evidence="8" type="ORF">HanXRQr2_Chr07g0304391</name>
</gene>
<feature type="domain" description="Protein kinase" evidence="7">
    <location>
        <begin position="20"/>
        <end position="165"/>
    </location>
</feature>
<evidence type="ECO:0000256" key="2">
    <source>
        <dbReference type="ARBA" id="ARBA00022614"/>
    </source>
</evidence>
<dbReference type="Gramene" id="mRNA:HanXRQr2_Chr07g0304391">
    <property type="protein sequence ID" value="mRNA:HanXRQr2_Chr07g0304391"/>
    <property type="gene ID" value="HanXRQr2_Chr07g0304391"/>
</dbReference>
<dbReference type="GO" id="GO:0005524">
    <property type="term" value="F:ATP binding"/>
    <property type="evidence" value="ECO:0007669"/>
    <property type="project" value="InterPro"/>
</dbReference>
<accession>A0A9K3IMY8</accession>
<evidence type="ECO:0000256" key="1">
    <source>
        <dbReference type="ARBA" id="ARBA00004370"/>
    </source>
</evidence>
<evidence type="ECO:0000313" key="8">
    <source>
        <dbReference type="EMBL" id="KAF5799424.1"/>
    </source>
</evidence>
<dbReference type="EMBL" id="MNCJ02000322">
    <property type="protein sequence ID" value="KAF5799424.1"/>
    <property type="molecule type" value="Genomic_DNA"/>
</dbReference>
<keyword evidence="3" id="KW-0812">Transmembrane</keyword>
<dbReference type="InterPro" id="IPR001245">
    <property type="entry name" value="Ser-Thr/Tyr_kinase_cat_dom"/>
</dbReference>
<dbReference type="PANTHER" id="PTHR27008:SF524">
    <property type="entry name" value="PROTEIN KINASE DOMAIN-CONTAINING PROTEIN"/>
    <property type="match status" value="1"/>
</dbReference>
<evidence type="ECO:0000256" key="5">
    <source>
        <dbReference type="ARBA" id="ARBA00022989"/>
    </source>
</evidence>
<dbReference type="InterPro" id="IPR051809">
    <property type="entry name" value="Plant_receptor-like_S/T_kinase"/>
</dbReference>
<reference evidence="8" key="2">
    <citation type="submission" date="2020-06" db="EMBL/GenBank/DDBJ databases">
        <title>Helianthus annuus Genome sequencing and assembly Release 2.</title>
        <authorList>
            <person name="Gouzy J."/>
            <person name="Langlade N."/>
            <person name="Munos S."/>
        </authorList>
    </citation>
    <scope>NUCLEOTIDE SEQUENCE</scope>
    <source>
        <tissue evidence="8">Leaves</tissue>
    </source>
</reference>
<dbReference type="GO" id="GO:0016020">
    <property type="term" value="C:membrane"/>
    <property type="evidence" value="ECO:0007669"/>
    <property type="project" value="UniProtKB-SubCell"/>
</dbReference>
<name>A0A9K3IMY8_HELAN</name>
<dbReference type="SUPFAM" id="SSF56112">
    <property type="entry name" value="Protein kinase-like (PK-like)"/>
    <property type="match status" value="1"/>
</dbReference>
<keyword evidence="4" id="KW-0677">Repeat</keyword>
<evidence type="ECO:0000259" key="7">
    <source>
        <dbReference type="PROSITE" id="PS50011"/>
    </source>
</evidence>
<proteinExistence type="predicted"/>
<dbReference type="Pfam" id="PF07714">
    <property type="entry name" value="PK_Tyr_Ser-Thr"/>
    <property type="match status" value="1"/>
</dbReference>
<reference evidence="8" key="1">
    <citation type="journal article" date="2017" name="Nature">
        <title>The sunflower genome provides insights into oil metabolism, flowering and Asterid evolution.</title>
        <authorList>
            <person name="Badouin H."/>
            <person name="Gouzy J."/>
            <person name="Grassa C.J."/>
            <person name="Murat F."/>
            <person name="Staton S.E."/>
            <person name="Cottret L."/>
            <person name="Lelandais-Briere C."/>
            <person name="Owens G.L."/>
            <person name="Carrere S."/>
            <person name="Mayjonade B."/>
            <person name="Legrand L."/>
            <person name="Gill N."/>
            <person name="Kane N.C."/>
            <person name="Bowers J.E."/>
            <person name="Hubner S."/>
            <person name="Bellec A."/>
            <person name="Berard A."/>
            <person name="Berges H."/>
            <person name="Blanchet N."/>
            <person name="Boniface M.C."/>
            <person name="Brunel D."/>
            <person name="Catrice O."/>
            <person name="Chaidir N."/>
            <person name="Claudel C."/>
            <person name="Donnadieu C."/>
            <person name="Faraut T."/>
            <person name="Fievet G."/>
            <person name="Helmstetter N."/>
            <person name="King M."/>
            <person name="Knapp S.J."/>
            <person name="Lai Z."/>
            <person name="Le Paslier M.C."/>
            <person name="Lippi Y."/>
            <person name="Lorenzon L."/>
            <person name="Mandel J.R."/>
            <person name="Marage G."/>
            <person name="Marchand G."/>
            <person name="Marquand E."/>
            <person name="Bret-Mestries E."/>
            <person name="Morien E."/>
            <person name="Nambeesan S."/>
            <person name="Nguyen T."/>
            <person name="Pegot-Espagnet P."/>
            <person name="Pouilly N."/>
            <person name="Raftis F."/>
            <person name="Sallet E."/>
            <person name="Schiex T."/>
            <person name="Thomas J."/>
            <person name="Vandecasteele C."/>
            <person name="Vares D."/>
            <person name="Vear F."/>
            <person name="Vautrin S."/>
            <person name="Crespi M."/>
            <person name="Mangin B."/>
            <person name="Burke J.M."/>
            <person name="Salse J."/>
            <person name="Munos S."/>
            <person name="Vincourt P."/>
            <person name="Rieseberg L.H."/>
            <person name="Langlade N.B."/>
        </authorList>
    </citation>
    <scope>NUCLEOTIDE SEQUENCE</scope>
    <source>
        <tissue evidence="8">Leaves</tissue>
    </source>
</reference>
<dbReference type="InterPro" id="IPR011009">
    <property type="entry name" value="Kinase-like_dom_sf"/>
</dbReference>
<comment type="subcellular location">
    <subcellularLocation>
        <location evidence="1">Membrane</location>
    </subcellularLocation>
</comment>
<evidence type="ECO:0000256" key="6">
    <source>
        <dbReference type="ARBA" id="ARBA00023136"/>
    </source>
</evidence>
<evidence type="ECO:0000313" key="9">
    <source>
        <dbReference type="Proteomes" id="UP000215914"/>
    </source>
</evidence>
<keyword evidence="8" id="KW-0808">Transferase</keyword>
<keyword evidence="9" id="KW-1185">Reference proteome</keyword>
<organism evidence="8 9">
    <name type="scientific">Helianthus annuus</name>
    <name type="common">Common sunflower</name>
    <dbReference type="NCBI Taxonomy" id="4232"/>
    <lineage>
        <taxon>Eukaryota</taxon>
        <taxon>Viridiplantae</taxon>
        <taxon>Streptophyta</taxon>
        <taxon>Embryophyta</taxon>
        <taxon>Tracheophyta</taxon>
        <taxon>Spermatophyta</taxon>
        <taxon>Magnoliopsida</taxon>
        <taxon>eudicotyledons</taxon>
        <taxon>Gunneridae</taxon>
        <taxon>Pentapetalae</taxon>
        <taxon>asterids</taxon>
        <taxon>campanulids</taxon>
        <taxon>Asterales</taxon>
        <taxon>Asteraceae</taxon>
        <taxon>Asteroideae</taxon>
        <taxon>Heliantheae alliance</taxon>
        <taxon>Heliantheae</taxon>
        <taxon>Helianthus</taxon>
    </lineage>
</organism>
<sequence>MSRRFMKVSYSQLLKATDGFSEANLIGNSGFSSMYNGICWCLKRFASCFYVDYLFSAPVIDKNSSERLVRVETRSYRILDEEHDDIFVAVKVSHLQNRGSQRSFTRECEAQRNIRHQNLLKIITSCSSIDFQGNDFKALVYEFMPNGSLYDWLHSSETASSLNLL</sequence>